<dbReference type="InterPro" id="IPR012902">
    <property type="entry name" value="N_methyl_site"/>
</dbReference>
<keyword evidence="3" id="KW-0472">Membrane</keyword>
<reference evidence="4 5" key="1">
    <citation type="submission" date="2023-02" db="EMBL/GenBank/DDBJ databases">
        <title>Genome sequence of Lacticaseibacillus sp. KACC 23028.</title>
        <authorList>
            <person name="Kim S."/>
            <person name="Heo J."/>
            <person name="Kwon S.-W."/>
        </authorList>
    </citation>
    <scope>NUCLEOTIDE SEQUENCE [LARGE SCALE GENOMIC DNA]</scope>
    <source>
        <strain evidence="4 5">KACC 23028</strain>
    </source>
</reference>
<name>A0ABY7WSE3_9LACO</name>
<dbReference type="Pfam" id="PF07963">
    <property type="entry name" value="N_methyl"/>
    <property type="match status" value="1"/>
</dbReference>
<evidence type="ECO:0000256" key="1">
    <source>
        <dbReference type="ARBA" id="ARBA00004241"/>
    </source>
</evidence>
<organism evidence="4 5">
    <name type="scientific">Lacticaseibacillus pabuli</name>
    <dbReference type="NCBI Taxonomy" id="3025672"/>
    <lineage>
        <taxon>Bacteria</taxon>
        <taxon>Bacillati</taxon>
        <taxon>Bacillota</taxon>
        <taxon>Bacilli</taxon>
        <taxon>Lactobacillales</taxon>
        <taxon>Lactobacillaceae</taxon>
        <taxon>Lacticaseibacillus</taxon>
    </lineage>
</organism>
<dbReference type="EMBL" id="CP117884">
    <property type="protein sequence ID" value="WDF81876.1"/>
    <property type="molecule type" value="Genomic_DNA"/>
</dbReference>
<gene>
    <name evidence="4" type="ORF">PQ472_08045</name>
</gene>
<evidence type="ECO:0000256" key="3">
    <source>
        <dbReference type="SAM" id="Phobius"/>
    </source>
</evidence>
<keyword evidence="5" id="KW-1185">Reference proteome</keyword>
<dbReference type="InterPro" id="IPR045584">
    <property type="entry name" value="Pilin-like"/>
</dbReference>
<comment type="subcellular location">
    <subcellularLocation>
        <location evidence="1">Cell surface</location>
    </subcellularLocation>
</comment>
<keyword evidence="2" id="KW-0178">Competence</keyword>
<accession>A0ABY7WSE3</accession>
<proteinExistence type="predicted"/>
<dbReference type="Proteomes" id="UP001220377">
    <property type="component" value="Chromosome"/>
</dbReference>
<evidence type="ECO:0000313" key="5">
    <source>
        <dbReference type="Proteomes" id="UP001220377"/>
    </source>
</evidence>
<dbReference type="RefSeq" id="WP_274258939.1">
    <property type="nucleotide sequence ID" value="NZ_CP117884.1"/>
</dbReference>
<dbReference type="SUPFAM" id="SSF54523">
    <property type="entry name" value="Pili subunits"/>
    <property type="match status" value="1"/>
</dbReference>
<sequence length="144" mass="16282">MRRRGYTLIEVLAALAIVTAMMTVGLFLGSRFVTRHNEQAYFRRVQSEWRSLQTRAEVTPQPIAIDFNGGSREILLTSGTTPVQRLPLPKSLSLLSTSRLAQNPGKQFATPRVIYVHSRLGYEYRLAFEMGWGKLIVTRVDLGD</sequence>
<dbReference type="PROSITE" id="PS00409">
    <property type="entry name" value="PROKAR_NTER_METHYL"/>
    <property type="match status" value="1"/>
</dbReference>
<protein>
    <submittedName>
        <fullName evidence="4">Prepilin-type N-terminal cleavage/methylation domain-containing protein</fullName>
    </submittedName>
</protein>
<keyword evidence="3" id="KW-0812">Transmembrane</keyword>
<dbReference type="NCBIfam" id="TIGR02532">
    <property type="entry name" value="IV_pilin_GFxxxE"/>
    <property type="match status" value="1"/>
</dbReference>
<feature type="transmembrane region" description="Helical" evidence="3">
    <location>
        <begin position="6"/>
        <end position="28"/>
    </location>
</feature>
<evidence type="ECO:0000313" key="4">
    <source>
        <dbReference type="EMBL" id="WDF81876.1"/>
    </source>
</evidence>
<evidence type="ECO:0000256" key="2">
    <source>
        <dbReference type="ARBA" id="ARBA00023287"/>
    </source>
</evidence>
<keyword evidence="3" id="KW-1133">Transmembrane helix</keyword>